<proteinExistence type="predicted"/>
<name>A0A6H5HPJ2_9HEMI</name>
<evidence type="ECO:0000256" key="1">
    <source>
        <dbReference type="SAM" id="MobiDB-lite"/>
    </source>
</evidence>
<protein>
    <submittedName>
        <fullName evidence="2">Uncharacterized protein</fullName>
    </submittedName>
</protein>
<gene>
    <name evidence="2" type="ORF">NTEN_LOCUS22668</name>
</gene>
<dbReference type="AlphaFoldDB" id="A0A6H5HPJ2"/>
<accession>A0A6H5HPJ2</accession>
<reference evidence="2 3" key="1">
    <citation type="submission" date="2020-02" db="EMBL/GenBank/DDBJ databases">
        <authorList>
            <person name="Ferguson B K."/>
        </authorList>
    </citation>
    <scope>NUCLEOTIDE SEQUENCE [LARGE SCALE GENOMIC DNA]</scope>
</reference>
<organism evidence="2 3">
    <name type="scientific">Nesidiocoris tenuis</name>
    <dbReference type="NCBI Taxonomy" id="355587"/>
    <lineage>
        <taxon>Eukaryota</taxon>
        <taxon>Metazoa</taxon>
        <taxon>Ecdysozoa</taxon>
        <taxon>Arthropoda</taxon>
        <taxon>Hexapoda</taxon>
        <taxon>Insecta</taxon>
        <taxon>Pterygota</taxon>
        <taxon>Neoptera</taxon>
        <taxon>Paraneoptera</taxon>
        <taxon>Hemiptera</taxon>
        <taxon>Heteroptera</taxon>
        <taxon>Panheteroptera</taxon>
        <taxon>Cimicomorpha</taxon>
        <taxon>Miridae</taxon>
        <taxon>Dicyphina</taxon>
        <taxon>Nesidiocoris</taxon>
    </lineage>
</organism>
<feature type="region of interest" description="Disordered" evidence="1">
    <location>
        <begin position="32"/>
        <end position="59"/>
    </location>
</feature>
<dbReference type="Proteomes" id="UP000479000">
    <property type="component" value="Unassembled WGS sequence"/>
</dbReference>
<sequence>MRHLEAAGATKLPATRISEEVNHGEAFLQRCSTAEQSSPGWGITRGNKAASSHRRHPDEPYPLEAEVMLKFAKTCKRTR</sequence>
<evidence type="ECO:0000313" key="3">
    <source>
        <dbReference type="Proteomes" id="UP000479000"/>
    </source>
</evidence>
<evidence type="ECO:0000313" key="2">
    <source>
        <dbReference type="EMBL" id="CAB0018956.1"/>
    </source>
</evidence>
<keyword evidence="3" id="KW-1185">Reference proteome</keyword>
<dbReference type="EMBL" id="CADCXU010033596">
    <property type="protein sequence ID" value="CAB0018956.1"/>
    <property type="molecule type" value="Genomic_DNA"/>
</dbReference>